<protein>
    <recommendedName>
        <fullName evidence="4">Thioredoxin domain-containing protein</fullName>
    </recommendedName>
</protein>
<evidence type="ECO:0008006" key="4">
    <source>
        <dbReference type="Google" id="ProtNLM"/>
    </source>
</evidence>
<comment type="caution">
    <text evidence="2">The sequence shown here is derived from an EMBL/GenBank/DDBJ whole genome shotgun (WGS) entry which is preliminary data.</text>
</comment>
<proteinExistence type="predicted"/>
<name>A0A1G2UR97_9BACT</name>
<sequence length="240" mass="27180">MEWKKYAYTFLITAAIFITAILASNYFSQKKITEIKDIESQISIDISASETQFSLLSELPCREISSSLLSKELATLGDKLSYMEENRGSDDSEVLSLKKYYSLLQIKDFLLLQKIKDQCGSNSTNSGLFIMYFYSNKGDCGDCQKEGFVLTKLRQDYPDLRVYSFDYNLDLSALETLISIYNIDKRLPVILINEKAYYGFKSVDDIKNILPALKVIDVENAKAAATAEKTKQSTTTKGQQ</sequence>
<dbReference type="InterPro" id="IPR036249">
    <property type="entry name" value="Thioredoxin-like_sf"/>
</dbReference>
<dbReference type="SUPFAM" id="SSF52833">
    <property type="entry name" value="Thioredoxin-like"/>
    <property type="match status" value="1"/>
</dbReference>
<evidence type="ECO:0000313" key="3">
    <source>
        <dbReference type="Proteomes" id="UP000177276"/>
    </source>
</evidence>
<gene>
    <name evidence="2" type="ORF">A3G46_01110</name>
</gene>
<dbReference type="AlphaFoldDB" id="A0A1G2UR97"/>
<feature type="transmembrane region" description="Helical" evidence="1">
    <location>
        <begin position="6"/>
        <end position="27"/>
    </location>
</feature>
<keyword evidence="1" id="KW-0472">Membrane</keyword>
<keyword evidence="1" id="KW-0812">Transmembrane</keyword>
<organism evidence="2 3">
    <name type="scientific">Candidatus Zambryskibacteria bacterium RIFCSPLOWO2_12_FULL_39_16</name>
    <dbReference type="NCBI Taxonomy" id="1802775"/>
    <lineage>
        <taxon>Bacteria</taxon>
        <taxon>Candidatus Zambryskiibacteriota</taxon>
    </lineage>
</organism>
<reference evidence="2 3" key="1">
    <citation type="journal article" date="2016" name="Nat. Commun.">
        <title>Thousands of microbial genomes shed light on interconnected biogeochemical processes in an aquifer system.</title>
        <authorList>
            <person name="Anantharaman K."/>
            <person name="Brown C.T."/>
            <person name="Hug L.A."/>
            <person name="Sharon I."/>
            <person name="Castelle C.J."/>
            <person name="Probst A.J."/>
            <person name="Thomas B.C."/>
            <person name="Singh A."/>
            <person name="Wilkins M.J."/>
            <person name="Karaoz U."/>
            <person name="Brodie E.L."/>
            <person name="Williams K.H."/>
            <person name="Hubbard S.S."/>
            <person name="Banfield J.F."/>
        </authorList>
    </citation>
    <scope>NUCLEOTIDE SEQUENCE [LARGE SCALE GENOMIC DNA]</scope>
</reference>
<dbReference type="Proteomes" id="UP000177276">
    <property type="component" value="Unassembled WGS sequence"/>
</dbReference>
<dbReference type="EMBL" id="MHWS01000021">
    <property type="protein sequence ID" value="OHB11842.1"/>
    <property type="molecule type" value="Genomic_DNA"/>
</dbReference>
<evidence type="ECO:0000256" key="1">
    <source>
        <dbReference type="SAM" id="Phobius"/>
    </source>
</evidence>
<accession>A0A1G2UR97</accession>
<keyword evidence="1" id="KW-1133">Transmembrane helix</keyword>
<evidence type="ECO:0000313" key="2">
    <source>
        <dbReference type="EMBL" id="OHB11842.1"/>
    </source>
</evidence>